<dbReference type="Pfam" id="PF00037">
    <property type="entry name" value="Fer4"/>
    <property type="match status" value="1"/>
</dbReference>
<feature type="domain" description="4Fe-4S ferredoxin-type" evidence="1">
    <location>
        <begin position="215"/>
        <end position="244"/>
    </location>
</feature>
<dbReference type="GO" id="GO:0016491">
    <property type="term" value="F:oxidoreductase activity"/>
    <property type="evidence" value="ECO:0007669"/>
    <property type="project" value="UniProtKB-ARBA"/>
</dbReference>
<evidence type="ECO:0000313" key="2">
    <source>
        <dbReference type="EMBL" id="AET64290.1"/>
    </source>
</evidence>
<dbReference type="InterPro" id="IPR017896">
    <property type="entry name" value="4Fe4S_Fe-S-bd"/>
</dbReference>
<dbReference type="PATRIC" id="fig|1110509.7.peg.1030"/>
<dbReference type="AlphaFoldDB" id="G7WLI7"/>
<keyword evidence="3" id="KW-1185">Reference proteome</keyword>
<evidence type="ECO:0000313" key="3">
    <source>
        <dbReference type="Proteomes" id="UP000005877"/>
    </source>
</evidence>
<accession>G7WLI7</accession>
<organism evidence="2 3">
    <name type="scientific">Methanothrix harundinacea (strain 6Ac)</name>
    <name type="common">Methanosaeta harundinacea</name>
    <dbReference type="NCBI Taxonomy" id="1110509"/>
    <lineage>
        <taxon>Archaea</taxon>
        <taxon>Methanobacteriati</taxon>
        <taxon>Methanobacteriota</taxon>
        <taxon>Stenosarchaea group</taxon>
        <taxon>Methanomicrobia</taxon>
        <taxon>Methanotrichales</taxon>
        <taxon>Methanotrichaceae</taxon>
        <taxon>Methanothrix</taxon>
    </lineage>
</organism>
<dbReference type="PANTHER" id="PTHR42827">
    <property type="entry name" value="IRON-SULFUR CLUSTER-BINDING PROTEIN-RELATED"/>
    <property type="match status" value="1"/>
</dbReference>
<evidence type="ECO:0000259" key="1">
    <source>
        <dbReference type="PROSITE" id="PS51379"/>
    </source>
</evidence>
<sequence>MGGDEAGRPRPGIMPASAWRQSCRQGWVGEPSATRQIHLSSPPNIESPMDAELKEALLERCREMEIPLVGVAAADRWADPPFEPWVPGEFWPQAIYPETRSVVVIGLPISLPALETSPSVWYRELYRTVNILLDQYTYRIANFLNDRGFPSAFVPRDGYADVEALLKNPVAFFSHRHAAYLAGLGSFGVNNVLLTRKFGPRVRFGSVFTAAELPPDPVMEEDLCTRCMRCVQLCPAGALDDRDYPAGITDKSACTAYSASLAKRGVSPCGVCIKVCPVGEDRELYGRRDPSIYARGDGREDLRRGWEHVQSYGGR</sequence>
<name>G7WLI7_METH6</name>
<reference evidence="2 3" key="1">
    <citation type="journal article" date="2012" name="PLoS ONE">
        <title>The genome characteristics and predicted function of methyl-group oxidation pathway in the obligate aceticlastic methanogens, Methanosaeta spp.</title>
        <authorList>
            <person name="Zhu J."/>
            <person name="Zheng H."/>
            <person name="Ai G."/>
            <person name="Zhang G."/>
            <person name="Liu D."/>
            <person name="Liu X."/>
            <person name="Dong X."/>
        </authorList>
    </citation>
    <scope>NUCLEOTIDE SEQUENCE [LARGE SCALE GENOMIC DNA]</scope>
    <source>
        <strain evidence="2 3">6Ac</strain>
    </source>
</reference>
<dbReference type="SUPFAM" id="SSF54862">
    <property type="entry name" value="4Fe-4S ferredoxins"/>
    <property type="match status" value="1"/>
</dbReference>
<dbReference type="PANTHER" id="PTHR42827:SF1">
    <property type="entry name" value="IRON-SULFUR CLUSTER-BINDING PROTEIN"/>
    <property type="match status" value="1"/>
</dbReference>
<dbReference type="InterPro" id="IPR017900">
    <property type="entry name" value="4Fe4S_Fe_S_CS"/>
</dbReference>
<dbReference type="HOGENOM" id="CLU_081793_0_0_2"/>
<gene>
    <name evidence="2" type="ordered locus">Mhar_0919</name>
</gene>
<dbReference type="KEGG" id="mhi:Mhar_0919"/>
<dbReference type="STRING" id="1110509.Mhar_0919"/>
<dbReference type="PROSITE" id="PS00198">
    <property type="entry name" value="4FE4S_FER_1"/>
    <property type="match status" value="1"/>
</dbReference>
<protein>
    <submittedName>
        <fullName evidence="2">Iron-sulfur cluster-binding protein</fullName>
    </submittedName>
</protein>
<dbReference type="EMBL" id="CP003117">
    <property type="protein sequence ID" value="AET64290.1"/>
    <property type="molecule type" value="Genomic_DNA"/>
</dbReference>
<dbReference type="PROSITE" id="PS51379">
    <property type="entry name" value="4FE4S_FER_2"/>
    <property type="match status" value="1"/>
</dbReference>
<dbReference type="Proteomes" id="UP000005877">
    <property type="component" value="Chromosome"/>
</dbReference>
<proteinExistence type="predicted"/>
<dbReference type="Gene3D" id="3.30.70.20">
    <property type="match status" value="1"/>
</dbReference>